<sequence length="197" mass="22092">MSRHSLTDLTVLEPFSHGFARALFARYPLWAQEAQINAEEATLFLRIRGSGPTGSELWIETWADQVVVMFEGWHSQFGWDEDQKVYAEAISLIDEVVQQTCGARKFMSGSTLVRSEFVERSAPLVAEEQSPSRATHWAFRQYLFENTRHTISEVTEGVEAASTVQGVEDPSATPEDGPGVFVKTVWGARIHLDSVEE</sequence>
<comment type="caution">
    <text evidence="1">The sequence shown here is derived from an EMBL/GenBank/DDBJ whole genome shotgun (WGS) entry which is preliminary data.</text>
</comment>
<organism evidence="1 2">
    <name type="scientific">Deinococcus hohokamensis</name>
    <dbReference type="NCBI Taxonomy" id="309883"/>
    <lineage>
        <taxon>Bacteria</taxon>
        <taxon>Thermotogati</taxon>
        <taxon>Deinococcota</taxon>
        <taxon>Deinococci</taxon>
        <taxon>Deinococcales</taxon>
        <taxon>Deinococcaceae</taxon>
        <taxon>Deinococcus</taxon>
    </lineage>
</organism>
<reference evidence="2" key="1">
    <citation type="journal article" date="2019" name="Int. J. Syst. Evol. Microbiol.">
        <title>The Global Catalogue of Microorganisms (GCM) 10K type strain sequencing project: providing services to taxonomists for standard genome sequencing and annotation.</title>
        <authorList>
            <consortium name="The Broad Institute Genomics Platform"/>
            <consortium name="The Broad Institute Genome Sequencing Center for Infectious Disease"/>
            <person name="Wu L."/>
            <person name="Ma J."/>
        </authorList>
    </citation>
    <scope>NUCLEOTIDE SEQUENCE [LARGE SCALE GENOMIC DNA]</scope>
    <source>
        <strain evidence="2">CCUG 55995</strain>
    </source>
</reference>
<gene>
    <name evidence="1" type="ORF">ACFO0D_15795</name>
</gene>
<protein>
    <submittedName>
        <fullName evidence="1">Uncharacterized protein</fullName>
    </submittedName>
</protein>
<evidence type="ECO:0000313" key="2">
    <source>
        <dbReference type="Proteomes" id="UP001595952"/>
    </source>
</evidence>
<dbReference type="RefSeq" id="WP_380062777.1">
    <property type="nucleotide sequence ID" value="NZ_JBHSEI010000010.1"/>
</dbReference>
<proteinExistence type="predicted"/>
<dbReference type="Proteomes" id="UP001595952">
    <property type="component" value="Unassembled WGS sequence"/>
</dbReference>
<keyword evidence="2" id="KW-1185">Reference proteome</keyword>
<accession>A0ABV9IEF9</accession>
<dbReference type="EMBL" id="JBHSEI010000010">
    <property type="protein sequence ID" value="MFC4639800.1"/>
    <property type="molecule type" value="Genomic_DNA"/>
</dbReference>
<evidence type="ECO:0000313" key="1">
    <source>
        <dbReference type="EMBL" id="MFC4639800.1"/>
    </source>
</evidence>
<name>A0ABV9IEF9_9DEIO</name>